<comment type="cofactor">
    <cofactor evidence="1">
        <name>Mg(2+)</name>
        <dbReference type="ChEBI" id="CHEBI:18420"/>
    </cofactor>
</comment>
<protein>
    <submittedName>
        <fullName evidence="7">NUDIX domain</fullName>
    </submittedName>
    <submittedName>
        <fullName evidence="8">NUDIX hydrolase</fullName>
        <ecNumber evidence="8">3.6.-.-</ecNumber>
    </submittedName>
</protein>
<dbReference type="Gene3D" id="3.90.79.10">
    <property type="entry name" value="Nucleoside Triphosphate Pyrophosphohydrolase"/>
    <property type="match status" value="1"/>
</dbReference>
<name>A0A023X2Y4_RUBRA</name>
<dbReference type="HOGENOM" id="CLU_037162_30_0_11"/>
<gene>
    <name evidence="7" type="ORF">RradSPS_1263</name>
    <name evidence="8" type="ORF">SIL72_07895</name>
</gene>
<dbReference type="PRINTS" id="PR00502">
    <property type="entry name" value="NUDIXFAMILY"/>
</dbReference>
<dbReference type="InterPro" id="IPR020476">
    <property type="entry name" value="Nudix_hydrolase"/>
</dbReference>
<dbReference type="PANTHER" id="PTHR43046:SF12">
    <property type="entry name" value="GDP-MANNOSE MANNOSYL HYDROLASE"/>
    <property type="match status" value="1"/>
</dbReference>
<keyword evidence="4" id="KW-0460">Magnesium</keyword>
<evidence type="ECO:0000256" key="2">
    <source>
        <dbReference type="ARBA" id="ARBA00005582"/>
    </source>
</evidence>
<evidence type="ECO:0000256" key="3">
    <source>
        <dbReference type="ARBA" id="ARBA00022801"/>
    </source>
</evidence>
<reference evidence="8" key="2">
    <citation type="submission" date="2023-11" db="EMBL/GenBank/DDBJ databases">
        <title>MicrobeMod: A computational toolkit for identifying prokaryotic methylation and restriction-modification with nanopore sequencing.</title>
        <authorList>
            <person name="Crits-Christoph A."/>
            <person name="Kang S.C."/>
            <person name="Lee H."/>
            <person name="Ostrov N."/>
        </authorList>
    </citation>
    <scope>NUCLEOTIDE SEQUENCE</scope>
    <source>
        <strain evidence="8">ATCC 51242</strain>
    </source>
</reference>
<dbReference type="CDD" id="cd02883">
    <property type="entry name" value="NUDIX_Hydrolase"/>
    <property type="match status" value="1"/>
</dbReference>
<evidence type="ECO:0000256" key="1">
    <source>
        <dbReference type="ARBA" id="ARBA00001946"/>
    </source>
</evidence>
<dbReference type="EMBL" id="JAWXXX010000001">
    <property type="protein sequence ID" value="MDX5893954.1"/>
    <property type="molecule type" value="Genomic_DNA"/>
</dbReference>
<dbReference type="InterPro" id="IPR020084">
    <property type="entry name" value="NUDIX_hydrolase_CS"/>
</dbReference>
<dbReference type="KEGG" id="rrd:RradSPS_1263"/>
<feature type="domain" description="Nudix hydrolase" evidence="6">
    <location>
        <begin position="15"/>
        <end position="141"/>
    </location>
</feature>
<keyword evidence="9" id="KW-1185">Reference proteome</keyword>
<dbReference type="InterPro" id="IPR000086">
    <property type="entry name" value="NUDIX_hydrolase_dom"/>
</dbReference>
<reference evidence="7 9" key="1">
    <citation type="submission" date="2014-03" db="EMBL/GenBank/DDBJ databases">
        <title>Complete genome sequence of the Radio-Resistant Rubrobacter radiotolerans RSPS-4.</title>
        <authorList>
            <person name="Egas C.C."/>
            <person name="Barroso C.C."/>
            <person name="Froufe H.J.C."/>
            <person name="Pacheco J.J."/>
            <person name="Albuquerque L.L."/>
            <person name="da Costa M.M.S."/>
        </authorList>
    </citation>
    <scope>NUCLEOTIDE SEQUENCE [LARGE SCALE GENOMIC DNA]</scope>
    <source>
        <strain evidence="7 9">RSPS-4</strain>
    </source>
</reference>
<evidence type="ECO:0000313" key="9">
    <source>
        <dbReference type="Proteomes" id="UP000025229"/>
    </source>
</evidence>
<dbReference type="PROSITE" id="PS00893">
    <property type="entry name" value="NUDIX_BOX"/>
    <property type="match status" value="1"/>
</dbReference>
<dbReference type="InterPro" id="IPR015797">
    <property type="entry name" value="NUDIX_hydrolase-like_dom_sf"/>
</dbReference>
<dbReference type="EC" id="3.6.-.-" evidence="8"/>
<evidence type="ECO:0000313" key="8">
    <source>
        <dbReference type="EMBL" id="MDX5893954.1"/>
    </source>
</evidence>
<dbReference type="OrthoDB" id="9804442at2"/>
<dbReference type="PROSITE" id="PS51462">
    <property type="entry name" value="NUDIX"/>
    <property type="match status" value="1"/>
</dbReference>
<dbReference type="Pfam" id="PF00293">
    <property type="entry name" value="NUDIX"/>
    <property type="match status" value="1"/>
</dbReference>
<dbReference type="SUPFAM" id="SSF55811">
    <property type="entry name" value="Nudix"/>
    <property type="match status" value="1"/>
</dbReference>
<organism evidence="7 9">
    <name type="scientific">Rubrobacter radiotolerans</name>
    <name type="common">Arthrobacter radiotolerans</name>
    <dbReference type="NCBI Taxonomy" id="42256"/>
    <lineage>
        <taxon>Bacteria</taxon>
        <taxon>Bacillati</taxon>
        <taxon>Actinomycetota</taxon>
        <taxon>Rubrobacteria</taxon>
        <taxon>Rubrobacterales</taxon>
        <taxon>Rubrobacteraceae</taxon>
        <taxon>Rubrobacter</taxon>
    </lineage>
</organism>
<dbReference type="EMBL" id="CP007514">
    <property type="protein sequence ID" value="AHY46546.1"/>
    <property type="molecule type" value="Genomic_DNA"/>
</dbReference>
<dbReference type="PANTHER" id="PTHR43046">
    <property type="entry name" value="GDP-MANNOSE MANNOSYL HYDROLASE"/>
    <property type="match status" value="1"/>
</dbReference>
<accession>A0A023X2Y4</accession>
<dbReference type="GO" id="GO:0016787">
    <property type="term" value="F:hydrolase activity"/>
    <property type="evidence" value="ECO:0007669"/>
    <property type="project" value="UniProtKB-KW"/>
</dbReference>
<proteinExistence type="inferred from homology"/>
<dbReference type="Proteomes" id="UP001281130">
    <property type="component" value="Unassembled WGS sequence"/>
</dbReference>
<evidence type="ECO:0000256" key="5">
    <source>
        <dbReference type="RuleBase" id="RU003476"/>
    </source>
</evidence>
<dbReference type="eggNOG" id="COG1051">
    <property type="taxonomic scope" value="Bacteria"/>
</dbReference>
<keyword evidence="3 5" id="KW-0378">Hydrolase</keyword>
<comment type="similarity">
    <text evidence="2 5">Belongs to the Nudix hydrolase family.</text>
</comment>
<sequence length="153" mass="16514">MVKDTQSEGRLPVELPRVDVGYALISNAEGEVLMVCNLRSSGLSWSLPGGSREPGETLEQTVRREVREETGLVVEVGGVLAVGERLRNTHALIVTFAATFAGGSPALQEDEDVVAVEWCPVAVAEKRMPWYPGGLAHMIGAPGVVHYSEFLER</sequence>
<evidence type="ECO:0000256" key="4">
    <source>
        <dbReference type="ARBA" id="ARBA00022842"/>
    </source>
</evidence>
<dbReference type="AlphaFoldDB" id="A0A023X2Y4"/>
<dbReference type="STRING" id="42256.RradSPS_1263"/>
<dbReference type="RefSeq" id="WP_051589460.1">
    <property type="nucleotide sequence ID" value="NZ_CP007514.1"/>
</dbReference>
<evidence type="ECO:0000259" key="6">
    <source>
        <dbReference type="PROSITE" id="PS51462"/>
    </source>
</evidence>
<dbReference type="Proteomes" id="UP000025229">
    <property type="component" value="Chromosome"/>
</dbReference>
<evidence type="ECO:0000313" key="7">
    <source>
        <dbReference type="EMBL" id="AHY46546.1"/>
    </source>
</evidence>